<sequence>MSRIAVAHTDLMAKGGGEGDCMTVLEPLQADHDVELFTLTRPDFAELNRYFNTAVDPVPVVVPPVGQSPIRQRY</sequence>
<dbReference type="Proteomes" id="UP000509241">
    <property type="component" value="Chromosome"/>
</dbReference>
<dbReference type="KEGG" id="haly:HYG82_05845"/>
<dbReference type="AlphaFoldDB" id="A0A7D5KC74"/>
<organism evidence="1 2">
    <name type="scientific">Natrinema halophilum</name>
    <dbReference type="NCBI Taxonomy" id="1699371"/>
    <lineage>
        <taxon>Archaea</taxon>
        <taxon>Methanobacteriati</taxon>
        <taxon>Methanobacteriota</taxon>
        <taxon>Stenosarchaea group</taxon>
        <taxon>Halobacteria</taxon>
        <taxon>Halobacteriales</taxon>
        <taxon>Natrialbaceae</taxon>
        <taxon>Natrinema</taxon>
    </lineage>
</organism>
<name>A0A7D5KC74_9EURY</name>
<dbReference type="RefSeq" id="WP_179260140.1">
    <property type="nucleotide sequence ID" value="NZ_CP058601.1"/>
</dbReference>
<evidence type="ECO:0000313" key="1">
    <source>
        <dbReference type="EMBL" id="QLG48401.1"/>
    </source>
</evidence>
<dbReference type="GeneID" id="56032794"/>
<proteinExistence type="predicted"/>
<accession>A0A7D5KC74</accession>
<dbReference type="EMBL" id="CP058601">
    <property type="protein sequence ID" value="QLG48401.1"/>
    <property type="molecule type" value="Genomic_DNA"/>
</dbReference>
<reference evidence="1 2" key="1">
    <citation type="submission" date="2020-07" db="EMBL/GenBank/DDBJ databases">
        <authorList>
            <person name="Cui H."/>
        </authorList>
    </citation>
    <scope>NUCLEOTIDE SEQUENCE [LARGE SCALE GENOMIC DNA]</scope>
    <source>
        <strain evidence="1 2">YPL8</strain>
    </source>
</reference>
<keyword evidence="2" id="KW-1185">Reference proteome</keyword>
<protein>
    <submittedName>
        <fullName evidence="1">Uncharacterized protein</fullName>
    </submittedName>
</protein>
<gene>
    <name evidence="1" type="ORF">HYG82_05845</name>
</gene>
<evidence type="ECO:0000313" key="2">
    <source>
        <dbReference type="Proteomes" id="UP000509241"/>
    </source>
</evidence>
<dbReference type="OrthoDB" id="132546at2157"/>